<dbReference type="Proteomes" id="UP000050525">
    <property type="component" value="Unassembled WGS sequence"/>
</dbReference>
<reference evidence="1 2" key="1">
    <citation type="journal article" date="2012" name="Genome Biol.">
        <title>Sequencing three crocodilian genomes to illuminate the evolution of archosaurs and amniotes.</title>
        <authorList>
            <person name="St John J.A."/>
            <person name="Braun E.L."/>
            <person name="Isberg S.R."/>
            <person name="Miles L.G."/>
            <person name="Chong A.Y."/>
            <person name="Gongora J."/>
            <person name="Dalzell P."/>
            <person name="Moran C."/>
            <person name="Bed'hom B."/>
            <person name="Abzhanov A."/>
            <person name="Burgess S.C."/>
            <person name="Cooksey A.M."/>
            <person name="Castoe T.A."/>
            <person name="Crawford N.G."/>
            <person name="Densmore L.D."/>
            <person name="Drew J.C."/>
            <person name="Edwards S.V."/>
            <person name="Faircloth B.C."/>
            <person name="Fujita M.K."/>
            <person name="Greenwold M.J."/>
            <person name="Hoffmann F.G."/>
            <person name="Howard J.M."/>
            <person name="Iguchi T."/>
            <person name="Janes D.E."/>
            <person name="Khan S.Y."/>
            <person name="Kohno S."/>
            <person name="de Koning A.J."/>
            <person name="Lance S.L."/>
            <person name="McCarthy F.M."/>
            <person name="McCormack J.E."/>
            <person name="Merchant M.E."/>
            <person name="Peterson D.G."/>
            <person name="Pollock D.D."/>
            <person name="Pourmand N."/>
            <person name="Raney B.J."/>
            <person name="Roessler K.A."/>
            <person name="Sanford J.R."/>
            <person name="Sawyer R.H."/>
            <person name="Schmidt C.J."/>
            <person name="Triplett E.W."/>
            <person name="Tuberville T.D."/>
            <person name="Venegas-Anaya M."/>
            <person name="Howard J.T."/>
            <person name="Jarvis E.D."/>
            <person name="Guillette L.J.Jr."/>
            <person name="Glenn T.C."/>
            <person name="Green R.E."/>
            <person name="Ray D.A."/>
        </authorList>
    </citation>
    <scope>NUCLEOTIDE SEQUENCE [LARGE SCALE GENOMIC DNA]</scope>
    <source>
        <strain evidence="1">KSC_2009_1</strain>
    </source>
</reference>
<gene>
    <name evidence="1" type="ORF">Y1Q_0009364</name>
</gene>
<name>A0A151N7H7_ALLMI</name>
<dbReference type="AlphaFoldDB" id="A0A151N7H7"/>
<sequence length="71" mass="8142">MKMTAKPYSTYHVSQAPNGTLFYPLRISEKLFLSNKDGPNQLSKCSNRAQFRPGKSWLQRALHELAALIQY</sequence>
<accession>A0A151N7H7</accession>
<keyword evidence="2" id="KW-1185">Reference proteome</keyword>
<proteinExistence type="predicted"/>
<dbReference type="EMBL" id="AKHW03003879">
    <property type="protein sequence ID" value="KYO32768.1"/>
    <property type="molecule type" value="Genomic_DNA"/>
</dbReference>
<evidence type="ECO:0000313" key="2">
    <source>
        <dbReference type="Proteomes" id="UP000050525"/>
    </source>
</evidence>
<protein>
    <submittedName>
        <fullName evidence="1">Uncharacterized protein</fullName>
    </submittedName>
</protein>
<comment type="caution">
    <text evidence="1">The sequence shown here is derived from an EMBL/GenBank/DDBJ whole genome shotgun (WGS) entry which is preliminary data.</text>
</comment>
<organism evidence="1 2">
    <name type="scientific">Alligator mississippiensis</name>
    <name type="common">American alligator</name>
    <dbReference type="NCBI Taxonomy" id="8496"/>
    <lineage>
        <taxon>Eukaryota</taxon>
        <taxon>Metazoa</taxon>
        <taxon>Chordata</taxon>
        <taxon>Craniata</taxon>
        <taxon>Vertebrata</taxon>
        <taxon>Euteleostomi</taxon>
        <taxon>Archelosauria</taxon>
        <taxon>Archosauria</taxon>
        <taxon>Crocodylia</taxon>
        <taxon>Alligatoridae</taxon>
        <taxon>Alligatorinae</taxon>
        <taxon>Alligator</taxon>
    </lineage>
</organism>
<evidence type="ECO:0000313" key="1">
    <source>
        <dbReference type="EMBL" id="KYO32768.1"/>
    </source>
</evidence>